<dbReference type="EMBL" id="JARRAG010000002">
    <property type="protein sequence ID" value="MDG3006511.1"/>
    <property type="molecule type" value="Genomic_DNA"/>
</dbReference>
<protein>
    <submittedName>
        <fullName evidence="3">FHA domain-containing protein</fullName>
    </submittedName>
</protein>
<name>A0ABT6FFZ3_9BACT</name>
<sequence>MGPTRETYGTLLPVGGGDPIPLVKTEIVVGRRPACDIRLDFENVSGKHAVLTMLNGLWHVRDMGSTNGTSVNGSRLSSPHSVMPEDELGFAGHLFTIDYVPSGPESLISSHETLDENVQDERKRHSLMELAGLDTDDKAVRVSRPRTAPAAIERLSVDEGEFDDTVPKHFKSKPAPRPTKKAEDDDDFLKLIEDEVVKKPE</sequence>
<feature type="region of interest" description="Disordered" evidence="1">
    <location>
        <begin position="156"/>
        <end position="187"/>
    </location>
</feature>
<evidence type="ECO:0000256" key="1">
    <source>
        <dbReference type="SAM" id="MobiDB-lite"/>
    </source>
</evidence>
<dbReference type="InterPro" id="IPR050923">
    <property type="entry name" value="Cell_Proc_Reg/RNA_Proc"/>
</dbReference>
<organism evidence="3 4">
    <name type="scientific">Paludisphaera mucosa</name>
    <dbReference type="NCBI Taxonomy" id="3030827"/>
    <lineage>
        <taxon>Bacteria</taxon>
        <taxon>Pseudomonadati</taxon>
        <taxon>Planctomycetota</taxon>
        <taxon>Planctomycetia</taxon>
        <taxon>Isosphaerales</taxon>
        <taxon>Isosphaeraceae</taxon>
        <taxon>Paludisphaera</taxon>
    </lineage>
</organism>
<dbReference type="CDD" id="cd00060">
    <property type="entry name" value="FHA"/>
    <property type="match status" value="1"/>
</dbReference>
<dbReference type="Gene3D" id="2.60.200.20">
    <property type="match status" value="1"/>
</dbReference>
<comment type="caution">
    <text evidence="3">The sequence shown here is derived from an EMBL/GenBank/DDBJ whole genome shotgun (WGS) entry which is preliminary data.</text>
</comment>
<dbReference type="InterPro" id="IPR000253">
    <property type="entry name" value="FHA_dom"/>
</dbReference>
<gene>
    <name evidence="3" type="ORF">PZE19_22295</name>
</gene>
<dbReference type="PANTHER" id="PTHR23308">
    <property type="entry name" value="NUCLEAR INHIBITOR OF PROTEIN PHOSPHATASE-1"/>
    <property type="match status" value="1"/>
</dbReference>
<dbReference type="PROSITE" id="PS50006">
    <property type="entry name" value="FHA_DOMAIN"/>
    <property type="match status" value="1"/>
</dbReference>
<dbReference type="Pfam" id="PF00498">
    <property type="entry name" value="FHA"/>
    <property type="match status" value="1"/>
</dbReference>
<evidence type="ECO:0000259" key="2">
    <source>
        <dbReference type="PROSITE" id="PS50006"/>
    </source>
</evidence>
<evidence type="ECO:0000313" key="4">
    <source>
        <dbReference type="Proteomes" id="UP001216907"/>
    </source>
</evidence>
<dbReference type="RefSeq" id="WP_277862807.1">
    <property type="nucleotide sequence ID" value="NZ_JARRAG010000002.1"/>
</dbReference>
<dbReference type="SUPFAM" id="SSF49879">
    <property type="entry name" value="SMAD/FHA domain"/>
    <property type="match status" value="1"/>
</dbReference>
<reference evidence="3 4" key="1">
    <citation type="submission" date="2023-03" db="EMBL/GenBank/DDBJ databases">
        <title>Paludisphaera mucosa sp. nov. a novel planctomycete from northern fen.</title>
        <authorList>
            <person name="Ivanova A."/>
        </authorList>
    </citation>
    <scope>NUCLEOTIDE SEQUENCE [LARGE SCALE GENOMIC DNA]</scope>
    <source>
        <strain evidence="3 4">Pla2</strain>
    </source>
</reference>
<dbReference type="SMART" id="SM00240">
    <property type="entry name" value="FHA"/>
    <property type="match status" value="1"/>
</dbReference>
<keyword evidence="4" id="KW-1185">Reference proteome</keyword>
<dbReference type="Proteomes" id="UP001216907">
    <property type="component" value="Unassembled WGS sequence"/>
</dbReference>
<accession>A0ABT6FFZ3</accession>
<dbReference type="InterPro" id="IPR008984">
    <property type="entry name" value="SMAD_FHA_dom_sf"/>
</dbReference>
<proteinExistence type="predicted"/>
<feature type="domain" description="FHA" evidence="2">
    <location>
        <begin position="27"/>
        <end position="76"/>
    </location>
</feature>
<evidence type="ECO:0000313" key="3">
    <source>
        <dbReference type="EMBL" id="MDG3006511.1"/>
    </source>
</evidence>